<dbReference type="InterPro" id="IPR027417">
    <property type="entry name" value="P-loop_NTPase"/>
</dbReference>
<reference evidence="3" key="1">
    <citation type="journal article" date="2011" name="Nat. Genet.">
        <title>The Arabidopsis lyrata genome sequence and the basis of rapid genome size change.</title>
        <authorList>
            <person name="Hu T.T."/>
            <person name="Pattyn P."/>
            <person name="Bakker E.G."/>
            <person name="Cao J."/>
            <person name="Cheng J.-F."/>
            <person name="Clark R.M."/>
            <person name="Fahlgren N."/>
            <person name="Fawcett J.A."/>
            <person name="Grimwood J."/>
            <person name="Gundlach H."/>
            <person name="Haberer G."/>
            <person name="Hollister J.D."/>
            <person name="Ossowski S."/>
            <person name="Ottilar R.P."/>
            <person name="Salamov A.A."/>
            <person name="Schneeberger K."/>
            <person name="Spannagl M."/>
            <person name="Wang X."/>
            <person name="Yang L."/>
            <person name="Nasrallah M.E."/>
            <person name="Bergelson J."/>
            <person name="Carrington J.C."/>
            <person name="Gaut B.S."/>
            <person name="Schmutz J."/>
            <person name="Mayer K.F.X."/>
            <person name="Van de Peer Y."/>
            <person name="Grigoriev I.V."/>
            <person name="Nordborg M."/>
            <person name="Weigel D."/>
            <person name="Guo Y.-L."/>
        </authorList>
    </citation>
    <scope>NUCLEOTIDE SEQUENCE [LARGE SCALE GENOMIC DNA]</scope>
    <source>
        <strain evidence="3">cv. MN47</strain>
    </source>
</reference>
<proteinExistence type="predicted"/>
<evidence type="ECO:0000313" key="2">
    <source>
        <dbReference type="EMBL" id="EFH41672.1"/>
    </source>
</evidence>
<dbReference type="GO" id="GO:0016887">
    <property type="term" value="F:ATP hydrolysis activity"/>
    <property type="evidence" value="ECO:0007669"/>
    <property type="project" value="InterPro"/>
</dbReference>
<dbReference type="Gene3D" id="3.40.50.300">
    <property type="entry name" value="P-loop containing nucleotide triphosphate hydrolases"/>
    <property type="match status" value="1"/>
</dbReference>
<protein>
    <submittedName>
        <fullName evidence="2">Predicted protein</fullName>
    </submittedName>
</protein>
<dbReference type="GO" id="GO:0051603">
    <property type="term" value="P:proteolysis involved in protein catabolic process"/>
    <property type="evidence" value="ECO:0007669"/>
    <property type="project" value="TreeGrafter"/>
</dbReference>
<dbReference type="Pfam" id="PF07724">
    <property type="entry name" value="AAA_2"/>
    <property type="match status" value="1"/>
</dbReference>
<evidence type="ECO:0000313" key="3">
    <source>
        <dbReference type="Proteomes" id="UP000008694"/>
    </source>
</evidence>
<gene>
    <name evidence="2" type="ORF">ARALYDRAFT_683811</name>
</gene>
<keyword evidence="3" id="KW-1185">Reference proteome</keyword>
<dbReference type="HOGENOM" id="CLU_2486403_0_0_1"/>
<dbReference type="STRING" id="81972.D7MNN6"/>
<dbReference type="InterPro" id="IPR050052">
    <property type="entry name" value="ATP-dep_Clp_protease_ClpX"/>
</dbReference>
<dbReference type="Gramene" id="Al_scaffold_0008_631">
    <property type="protein sequence ID" value="Al_scaffold_0008_631"/>
    <property type="gene ID" value="Al_scaffold_0008_631"/>
</dbReference>
<feature type="domain" description="ATPase AAA-type core" evidence="1">
    <location>
        <begin position="30"/>
        <end position="75"/>
    </location>
</feature>
<dbReference type="EMBL" id="GL348720">
    <property type="protein sequence ID" value="EFH41672.1"/>
    <property type="molecule type" value="Genomic_DNA"/>
</dbReference>
<dbReference type="AlphaFoldDB" id="D7MNN6"/>
<dbReference type="GO" id="GO:0005759">
    <property type="term" value="C:mitochondrial matrix"/>
    <property type="evidence" value="ECO:0007669"/>
    <property type="project" value="TreeGrafter"/>
</dbReference>
<organism evidence="3">
    <name type="scientific">Arabidopsis lyrata subsp. lyrata</name>
    <name type="common">Lyre-leaved rock-cress</name>
    <dbReference type="NCBI Taxonomy" id="81972"/>
    <lineage>
        <taxon>Eukaryota</taxon>
        <taxon>Viridiplantae</taxon>
        <taxon>Streptophyta</taxon>
        <taxon>Embryophyta</taxon>
        <taxon>Tracheophyta</taxon>
        <taxon>Spermatophyta</taxon>
        <taxon>Magnoliopsida</taxon>
        <taxon>eudicotyledons</taxon>
        <taxon>Gunneridae</taxon>
        <taxon>Pentapetalae</taxon>
        <taxon>rosids</taxon>
        <taxon>malvids</taxon>
        <taxon>Brassicales</taxon>
        <taxon>Brassicaceae</taxon>
        <taxon>Camelineae</taxon>
        <taxon>Arabidopsis</taxon>
    </lineage>
</organism>
<dbReference type="PANTHER" id="PTHR48102">
    <property type="entry name" value="ATP-DEPENDENT CLP PROTEASE ATP-BINDING SUBUNIT CLPX-LIKE, MITOCHONDRIAL-RELATED"/>
    <property type="match status" value="1"/>
</dbReference>
<evidence type="ECO:0000259" key="1">
    <source>
        <dbReference type="Pfam" id="PF07724"/>
    </source>
</evidence>
<name>D7MNN6_ARALL</name>
<dbReference type="SUPFAM" id="SSF52540">
    <property type="entry name" value="P-loop containing nucleoside triphosphate hydrolases"/>
    <property type="match status" value="1"/>
</dbReference>
<dbReference type="PANTHER" id="PTHR48102:SF4">
    <property type="entry name" value="CLP PROTEASE REGULATORY SUBUNIT CLPX2, MITOCHONDRIAL"/>
    <property type="match status" value="1"/>
</dbReference>
<sequence length="87" mass="9602">MARPSFTRSESFLHQIGVSLSPSISDEEAQRGIVYIDEVDKMTMKSHSSNGGRDVSGEGVQQSLIKLLEGTTVDKTIRNSLFAFLLR</sequence>
<dbReference type="InterPro" id="IPR003959">
    <property type="entry name" value="ATPase_AAA_core"/>
</dbReference>
<dbReference type="Proteomes" id="UP000008694">
    <property type="component" value="Unassembled WGS sequence"/>
</dbReference>
<accession>D7MNN6</accession>
<dbReference type="eggNOG" id="KOG0745">
    <property type="taxonomic scope" value="Eukaryota"/>
</dbReference>
<dbReference type="GO" id="GO:0005524">
    <property type="term" value="F:ATP binding"/>
    <property type="evidence" value="ECO:0007669"/>
    <property type="project" value="InterPro"/>
</dbReference>